<feature type="region of interest" description="Disordered" evidence="10">
    <location>
        <begin position="138"/>
        <end position="171"/>
    </location>
</feature>
<evidence type="ECO:0000256" key="2">
    <source>
        <dbReference type="ARBA" id="ARBA00006728"/>
    </source>
</evidence>
<reference evidence="13" key="2">
    <citation type="submission" date="2025-08" db="UniProtKB">
        <authorList>
            <consortium name="RefSeq"/>
        </authorList>
    </citation>
    <scope>IDENTIFICATION</scope>
    <source>
        <tissue evidence="13">Leaf</tissue>
    </source>
</reference>
<dbReference type="Gene3D" id="3.10.20.90">
    <property type="entry name" value="Phosphatidylinositol 3-kinase Catalytic Subunit, Chain A, domain 1"/>
    <property type="match status" value="1"/>
</dbReference>
<dbReference type="OrthoDB" id="615826at2759"/>
<dbReference type="GeneID" id="116201813"/>
<dbReference type="SUPFAM" id="SSF54277">
    <property type="entry name" value="CAD &amp; PB1 domains"/>
    <property type="match status" value="1"/>
</dbReference>
<dbReference type="InterPro" id="IPR033389">
    <property type="entry name" value="AUX/IAA_dom"/>
</dbReference>
<keyword evidence="5 9" id="KW-0804">Transcription</keyword>
<evidence type="ECO:0000313" key="12">
    <source>
        <dbReference type="Proteomes" id="UP000515151"/>
    </source>
</evidence>
<evidence type="ECO:0000256" key="8">
    <source>
        <dbReference type="ARBA" id="ARBA00025283"/>
    </source>
</evidence>
<comment type="subunit">
    <text evidence="9">Homodimers and heterodimers.</text>
</comment>
<feature type="region of interest" description="Disordered" evidence="10">
    <location>
        <begin position="1"/>
        <end position="29"/>
    </location>
</feature>
<evidence type="ECO:0000313" key="13">
    <source>
        <dbReference type="RefSeq" id="XP_031389091.1"/>
    </source>
</evidence>
<evidence type="ECO:0000256" key="7">
    <source>
        <dbReference type="ARBA" id="ARBA00023294"/>
    </source>
</evidence>
<comment type="similarity">
    <text evidence="2 9">Belongs to the Aux/IAA family.</text>
</comment>
<evidence type="ECO:0000256" key="5">
    <source>
        <dbReference type="ARBA" id="ARBA00023163"/>
    </source>
</evidence>
<dbReference type="InterPro" id="IPR053793">
    <property type="entry name" value="PB1-like"/>
</dbReference>
<keyword evidence="4 9" id="KW-0805">Transcription regulation</keyword>
<dbReference type="AlphaFoldDB" id="A0A6P8D6F4"/>
<dbReference type="FunFam" id="3.10.20.90:FF:000225">
    <property type="entry name" value="Auxin-responsive protein"/>
    <property type="match status" value="1"/>
</dbReference>
<dbReference type="PANTHER" id="PTHR31734">
    <property type="entry name" value="AUXIN-RESPONSIVE PROTEIN IAA17"/>
    <property type="match status" value="1"/>
</dbReference>
<comment type="function">
    <text evidence="8">Aux/IAA proteins are short-lived transcriptional factors that function as repressors of early auxin response genes at low auxin concentrations. Repression is thought to result from the interaction with auxin response factors (ARFs), proteins that bind to the auxin-responsive promoter element (AuxRE). Formation of heterodimers with ARF proteins may alter their ability to modulate early auxin response genes expression.</text>
</comment>
<evidence type="ECO:0000256" key="4">
    <source>
        <dbReference type="ARBA" id="ARBA00023015"/>
    </source>
</evidence>
<feature type="compositionally biased region" description="Basic and acidic residues" evidence="10">
    <location>
        <begin position="86"/>
        <end position="101"/>
    </location>
</feature>
<evidence type="ECO:0000256" key="9">
    <source>
        <dbReference type="RuleBase" id="RU004549"/>
    </source>
</evidence>
<dbReference type="GO" id="GO:0006355">
    <property type="term" value="P:regulation of DNA-templated transcription"/>
    <property type="evidence" value="ECO:0007669"/>
    <property type="project" value="InterPro"/>
</dbReference>
<feature type="region of interest" description="Disordered" evidence="10">
    <location>
        <begin position="64"/>
        <end position="102"/>
    </location>
</feature>
<dbReference type="GO" id="GO:0005634">
    <property type="term" value="C:nucleus"/>
    <property type="evidence" value="ECO:0007669"/>
    <property type="project" value="UniProtKB-SubCell"/>
</dbReference>
<evidence type="ECO:0000256" key="6">
    <source>
        <dbReference type="ARBA" id="ARBA00023242"/>
    </source>
</evidence>
<evidence type="ECO:0000256" key="10">
    <source>
        <dbReference type="SAM" id="MobiDB-lite"/>
    </source>
</evidence>
<sequence>MEGESGDGEACPQLELRLGPPGGVGGREDHWTLKNRAHTSKDCHESRPLVSSFGYFPTQTAPNQYSLGFPSTIPRPQHNRMPPSSKEPERLGEIEMNDSKGKAFSSIAAVPSSSLKRSAPSPVVGWPPIRSFRKNLASTTTNQAKQPCPPPPTPPESQTTKKPASEKPAAFKNGSKGLFVKINMDGVPIGRKVDLRAYDSYKKLSAAVDDLFRGLLAAQRDSSAGGIQSKEEEEKPITGLLDGRGEYTLVYEDYEGDRMLVGDVPWQMFVSTVKRLRVLKSSELSVLSIGCRKQDEGSGALH</sequence>
<proteinExistence type="inferred from homology"/>
<dbReference type="PROSITE" id="PS51745">
    <property type="entry name" value="PB1"/>
    <property type="match status" value="1"/>
</dbReference>
<keyword evidence="6 9" id="KW-0539">Nucleus</keyword>
<dbReference type="Pfam" id="PF02309">
    <property type="entry name" value="AUX_IAA"/>
    <property type="match status" value="1"/>
</dbReference>
<comment type="subcellular location">
    <subcellularLocation>
        <location evidence="1 9">Nucleus</location>
    </subcellularLocation>
</comment>
<gene>
    <name evidence="13" type="primary">LOC116201813</name>
</gene>
<dbReference type="Proteomes" id="UP000515151">
    <property type="component" value="Chromosome 3"/>
</dbReference>
<feature type="domain" description="PB1" evidence="11">
    <location>
        <begin position="177"/>
        <end position="281"/>
    </location>
</feature>
<evidence type="ECO:0000259" key="11">
    <source>
        <dbReference type="PROSITE" id="PS51745"/>
    </source>
</evidence>
<keyword evidence="12" id="KW-1185">Reference proteome</keyword>
<name>A0A6P8D6F4_PUNGR</name>
<accession>A0A6P8D6F4</accession>
<evidence type="ECO:0000256" key="1">
    <source>
        <dbReference type="ARBA" id="ARBA00004123"/>
    </source>
</evidence>
<dbReference type="PANTHER" id="PTHR31734:SF2">
    <property type="entry name" value="AUXIN-RESPONSIVE PROTEIN IAA26"/>
    <property type="match status" value="1"/>
</dbReference>
<evidence type="ECO:0000256" key="3">
    <source>
        <dbReference type="ARBA" id="ARBA00022491"/>
    </source>
</evidence>
<organism evidence="12 13">
    <name type="scientific">Punica granatum</name>
    <name type="common">Pomegranate</name>
    <dbReference type="NCBI Taxonomy" id="22663"/>
    <lineage>
        <taxon>Eukaryota</taxon>
        <taxon>Viridiplantae</taxon>
        <taxon>Streptophyta</taxon>
        <taxon>Embryophyta</taxon>
        <taxon>Tracheophyta</taxon>
        <taxon>Spermatophyta</taxon>
        <taxon>Magnoliopsida</taxon>
        <taxon>eudicotyledons</taxon>
        <taxon>Gunneridae</taxon>
        <taxon>Pentapetalae</taxon>
        <taxon>rosids</taxon>
        <taxon>malvids</taxon>
        <taxon>Myrtales</taxon>
        <taxon>Lythraceae</taxon>
        <taxon>Punica</taxon>
    </lineage>
</organism>
<keyword evidence="7 9" id="KW-0927">Auxin signaling pathway</keyword>
<keyword evidence="3 9" id="KW-0678">Repressor</keyword>
<reference evidence="12" key="1">
    <citation type="journal article" date="2020" name="Plant Biotechnol. J.">
        <title>The pomegranate (Punica granatum L.) draft genome dissects genetic divergence between soft- and hard-seeded cultivars.</title>
        <authorList>
            <person name="Luo X."/>
            <person name="Li H."/>
            <person name="Wu Z."/>
            <person name="Yao W."/>
            <person name="Zhao P."/>
            <person name="Cao D."/>
            <person name="Yu H."/>
            <person name="Li K."/>
            <person name="Poudel K."/>
            <person name="Zhao D."/>
            <person name="Zhang F."/>
            <person name="Xia X."/>
            <person name="Chen L."/>
            <person name="Wang Q."/>
            <person name="Jing D."/>
            <person name="Cao S."/>
        </authorList>
    </citation>
    <scope>NUCLEOTIDE SEQUENCE [LARGE SCALE GENOMIC DNA]</scope>
    <source>
        <strain evidence="12">cv. Tunisia</strain>
    </source>
</reference>
<dbReference type="GO" id="GO:0009734">
    <property type="term" value="P:auxin-activated signaling pathway"/>
    <property type="evidence" value="ECO:0007669"/>
    <property type="project" value="UniProtKB-UniRule"/>
</dbReference>
<dbReference type="RefSeq" id="XP_031389091.1">
    <property type="nucleotide sequence ID" value="XM_031533231.1"/>
</dbReference>
<protein>
    <recommendedName>
        <fullName evidence="9">Auxin-responsive protein</fullName>
    </recommendedName>
</protein>
<dbReference type="InterPro" id="IPR003311">
    <property type="entry name" value="AUX_IAA"/>
</dbReference>